<dbReference type="SMART" id="SM00297">
    <property type="entry name" value="BROMO"/>
    <property type="match status" value="1"/>
</dbReference>
<evidence type="ECO:0000256" key="6">
    <source>
        <dbReference type="ARBA" id="ARBA00022833"/>
    </source>
</evidence>
<dbReference type="Gene3D" id="3.30.60.90">
    <property type="match status" value="1"/>
</dbReference>
<dbReference type="GO" id="GO:0000123">
    <property type="term" value="C:histone acetyltransferase complex"/>
    <property type="evidence" value="ECO:0007669"/>
    <property type="project" value="TreeGrafter"/>
</dbReference>
<dbReference type="GO" id="GO:0003713">
    <property type="term" value="F:transcription coactivator activity"/>
    <property type="evidence" value="ECO:0007669"/>
    <property type="project" value="TreeGrafter"/>
</dbReference>
<keyword evidence="5" id="KW-0863">Zinc-finger</keyword>
<proteinExistence type="predicted"/>
<keyword evidence="4" id="KW-0479">Metal-binding</keyword>
<evidence type="ECO:0000256" key="5">
    <source>
        <dbReference type="ARBA" id="ARBA00022771"/>
    </source>
</evidence>
<dbReference type="GO" id="GO:0005667">
    <property type="term" value="C:transcription regulator complex"/>
    <property type="evidence" value="ECO:0007669"/>
    <property type="project" value="TreeGrafter"/>
</dbReference>
<dbReference type="EC" id="2.3.1.48" evidence="2"/>
<name>A0AAV2ZA64_9STRA</name>
<dbReference type="Pfam" id="PF08214">
    <property type="entry name" value="HAT_KAT11"/>
    <property type="match status" value="1"/>
</dbReference>
<dbReference type="InterPro" id="IPR031162">
    <property type="entry name" value="CBP_P300_HAT"/>
</dbReference>
<sequence>MAAARAGIAVRVQTDLKNAFTTGLNKSVPVGWDPSIKTGKEHLKHVDPLGQMSAGELREHINALRREGRVKSFEKLSEILHKLMADPRNRHGVFNTPVDPEAMDLPTYNEIIKKPMDLGTIDSRLQQGQYLDIQDFIADVRLVFENAMVFNPRTHYIHVDAEILWRKFDAIMSGEGDRQIKRMLSPRGHVCHACMGHTCTICEQQCLQFTLPHLQCSGNCGTDIRKGSIYFVTRDGSRVWCHKCRNRTARETEPSGGRKGKKKRGKGAEEPPVPGVTNIQEYGDLVKKKCEVEVEPWVKCFECDRWLHQICGMYNPVQGIYCANNDRALTESTSVSANADTVIPTCKLSNFIQEFLRRELEGVGETSAAQTLYVRVLSFAGERMVIPEAVNKAFQENTTALAHSCPDRDVSGQVLPAQVPYTSRGIYLFQKHEGLDVCLFGLYVQEFGDDCPLVANRRSVYIAYLDSVRYLTPASARTVAYHFIMMAYFDYVRRNGFERVHIWSCPPQKRISYVFWCRPSFQKTPSAEHLRAWYNRLLDKAKARHIVKGWSTMYDRYFINVDSTQIPFEDSAGAAPIATRGVTSRVVDPNDHVWPTHQLPPLFDGDFIPAELDRILGRIAARNGKVRRSTQYGGKSTTIGSAGGKYGIIGGRAVRIKEEQPTQPQVEAKLREVFDKCQFAVQRLKNDLLVVDLAVDTTVATPCAPQLDVPAWSTSVPRFFGSRFMFHQLCSSAGYQFDTLRRAKHSTMMMLHHYLNEQVPQANTFCAECHLLISHVNLWRCSMCPRFALCDWCHRHRTDRHPHPLELRNVQTHQVVQASELLPPPAI</sequence>
<comment type="subcellular location">
    <subcellularLocation>
        <location evidence="1">Nucleus</location>
    </subcellularLocation>
</comment>
<dbReference type="GO" id="GO:0005634">
    <property type="term" value="C:nucleus"/>
    <property type="evidence" value="ECO:0007669"/>
    <property type="project" value="UniProtKB-SubCell"/>
</dbReference>
<dbReference type="AlphaFoldDB" id="A0AAV2ZA64"/>
<feature type="region of interest" description="Disordered" evidence="14">
    <location>
        <begin position="250"/>
        <end position="275"/>
    </location>
</feature>
<evidence type="ECO:0000313" key="18">
    <source>
        <dbReference type="Proteomes" id="UP001146120"/>
    </source>
</evidence>
<dbReference type="InterPro" id="IPR013178">
    <property type="entry name" value="Histone_AcTrfase_Rtt109/CBP"/>
</dbReference>
<keyword evidence="3" id="KW-0808">Transferase</keyword>
<dbReference type="GO" id="GO:0008270">
    <property type="term" value="F:zinc ion binding"/>
    <property type="evidence" value="ECO:0007669"/>
    <property type="project" value="UniProtKB-KW"/>
</dbReference>
<keyword evidence="8" id="KW-0805">Transcription regulation</keyword>
<keyword evidence="6" id="KW-0862">Zinc</keyword>
<feature type="domain" description="CBP/p300-type HAT" evidence="16">
    <location>
        <begin position="337"/>
        <end position="759"/>
    </location>
</feature>
<feature type="domain" description="Bromo" evidence="15">
    <location>
        <begin position="86"/>
        <end position="158"/>
    </location>
</feature>
<evidence type="ECO:0000256" key="4">
    <source>
        <dbReference type="ARBA" id="ARBA00022723"/>
    </source>
</evidence>
<dbReference type="Gene3D" id="1.20.920.10">
    <property type="entry name" value="Bromodomain-like"/>
    <property type="match status" value="1"/>
</dbReference>
<dbReference type="InterPro" id="IPR001487">
    <property type="entry name" value="Bromodomain"/>
</dbReference>
<dbReference type="SMART" id="SM01250">
    <property type="entry name" value="KAT11"/>
    <property type="match status" value="1"/>
</dbReference>
<dbReference type="InterPro" id="IPR043145">
    <property type="entry name" value="Znf_ZZ_sf"/>
</dbReference>
<dbReference type="InterPro" id="IPR013083">
    <property type="entry name" value="Znf_RING/FYVE/PHD"/>
</dbReference>
<evidence type="ECO:0000256" key="9">
    <source>
        <dbReference type="ARBA" id="ARBA00023117"/>
    </source>
</evidence>
<dbReference type="PROSITE" id="PS51727">
    <property type="entry name" value="CBP_P300_HAT"/>
    <property type="match status" value="1"/>
</dbReference>
<evidence type="ECO:0000256" key="12">
    <source>
        <dbReference type="ARBA" id="ARBA00048017"/>
    </source>
</evidence>
<dbReference type="PROSITE" id="PS50014">
    <property type="entry name" value="BROMODOMAIN_2"/>
    <property type="match status" value="1"/>
</dbReference>
<organism evidence="17 18">
    <name type="scientific">Lagenidium giganteum</name>
    <dbReference type="NCBI Taxonomy" id="4803"/>
    <lineage>
        <taxon>Eukaryota</taxon>
        <taxon>Sar</taxon>
        <taxon>Stramenopiles</taxon>
        <taxon>Oomycota</taxon>
        <taxon>Peronosporomycetes</taxon>
        <taxon>Pythiales</taxon>
        <taxon>Pythiaceae</taxon>
    </lineage>
</organism>
<evidence type="ECO:0000259" key="15">
    <source>
        <dbReference type="PROSITE" id="PS50014"/>
    </source>
</evidence>
<evidence type="ECO:0000256" key="3">
    <source>
        <dbReference type="ARBA" id="ARBA00022679"/>
    </source>
</evidence>
<evidence type="ECO:0000256" key="2">
    <source>
        <dbReference type="ARBA" id="ARBA00013184"/>
    </source>
</evidence>
<reference evidence="17" key="2">
    <citation type="journal article" date="2023" name="Microbiol Resour">
        <title>Decontamination and Annotation of the Draft Genome Sequence of the Oomycete Lagenidium giganteum ARSEF 373.</title>
        <authorList>
            <person name="Morgan W.R."/>
            <person name="Tartar A."/>
        </authorList>
    </citation>
    <scope>NUCLEOTIDE SEQUENCE</scope>
    <source>
        <strain evidence="17">ARSEF 373</strain>
    </source>
</reference>
<gene>
    <name evidence="17" type="ORF">N0F65_003921</name>
</gene>
<evidence type="ECO:0000313" key="17">
    <source>
        <dbReference type="EMBL" id="DBA03201.1"/>
    </source>
</evidence>
<dbReference type="EMBL" id="DAKRPA010000022">
    <property type="protein sequence ID" value="DBA03201.1"/>
    <property type="molecule type" value="Genomic_DNA"/>
</dbReference>
<accession>A0AAV2ZA64</accession>
<keyword evidence="11" id="KW-0539">Nucleus</keyword>
<comment type="caution">
    <text evidence="17">The sequence shown here is derived from an EMBL/GenBank/DDBJ whole genome shotgun (WGS) entry which is preliminary data.</text>
</comment>
<dbReference type="SUPFAM" id="SSF57850">
    <property type="entry name" value="RING/U-box"/>
    <property type="match status" value="1"/>
</dbReference>
<evidence type="ECO:0000256" key="1">
    <source>
        <dbReference type="ARBA" id="ARBA00004123"/>
    </source>
</evidence>
<evidence type="ECO:0000256" key="14">
    <source>
        <dbReference type="SAM" id="MobiDB-lite"/>
    </source>
</evidence>
<dbReference type="GO" id="GO:0004402">
    <property type="term" value="F:histone acetyltransferase activity"/>
    <property type="evidence" value="ECO:0007669"/>
    <property type="project" value="InterPro"/>
</dbReference>
<dbReference type="GO" id="GO:0031490">
    <property type="term" value="F:chromatin DNA binding"/>
    <property type="evidence" value="ECO:0007669"/>
    <property type="project" value="TreeGrafter"/>
</dbReference>
<evidence type="ECO:0000256" key="11">
    <source>
        <dbReference type="ARBA" id="ARBA00023242"/>
    </source>
</evidence>
<dbReference type="PANTHER" id="PTHR13808">
    <property type="entry name" value="CBP/P300-RELATED"/>
    <property type="match status" value="1"/>
</dbReference>
<comment type="catalytic activity">
    <reaction evidence="12">
        <text>L-lysyl-[protein] + acetyl-CoA = N(6)-acetyl-L-lysyl-[protein] + CoA + H(+)</text>
        <dbReference type="Rhea" id="RHEA:45948"/>
        <dbReference type="Rhea" id="RHEA-COMP:9752"/>
        <dbReference type="Rhea" id="RHEA-COMP:10731"/>
        <dbReference type="ChEBI" id="CHEBI:15378"/>
        <dbReference type="ChEBI" id="CHEBI:29969"/>
        <dbReference type="ChEBI" id="CHEBI:57287"/>
        <dbReference type="ChEBI" id="CHEBI:57288"/>
        <dbReference type="ChEBI" id="CHEBI:61930"/>
        <dbReference type="EC" id="2.3.1.48"/>
    </reaction>
</comment>
<dbReference type="SUPFAM" id="SSF47370">
    <property type="entry name" value="Bromodomain"/>
    <property type="match status" value="1"/>
</dbReference>
<evidence type="ECO:0000256" key="10">
    <source>
        <dbReference type="ARBA" id="ARBA00023163"/>
    </source>
</evidence>
<keyword evidence="7" id="KW-0156">Chromatin regulator</keyword>
<dbReference type="GO" id="GO:0045944">
    <property type="term" value="P:positive regulation of transcription by RNA polymerase II"/>
    <property type="evidence" value="ECO:0007669"/>
    <property type="project" value="TreeGrafter"/>
</dbReference>
<keyword evidence="9 13" id="KW-0103">Bromodomain</keyword>
<reference evidence="17" key="1">
    <citation type="submission" date="2022-11" db="EMBL/GenBank/DDBJ databases">
        <authorList>
            <person name="Morgan W.R."/>
            <person name="Tartar A."/>
        </authorList>
    </citation>
    <scope>NUCLEOTIDE SEQUENCE</scope>
    <source>
        <strain evidence="17">ARSEF 373</strain>
    </source>
</reference>
<dbReference type="PRINTS" id="PR00503">
    <property type="entry name" value="BROMODOMAIN"/>
</dbReference>
<protein>
    <recommendedName>
        <fullName evidence="2">histone acetyltransferase</fullName>
        <ecNumber evidence="2">2.3.1.48</ecNumber>
    </recommendedName>
</protein>
<dbReference type="InterPro" id="IPR036427">
    <property type="entry name" value="Bromodomain-like_sf"/>
</dbReference>
<dbReference type="PANTHER" id="PTHR13808:SF1">
    <property type="entry name" value="HISTONE ACETYLTRANSFERASE"/>
    <property type="match status" value="1"/>
</dbReference>
<evidence type="ECO:0000256" key="13">
    <source>
        <dbReference type="PROSITE-ProRule" id="PRU00035"/>
    </source>
</evidence>
<evidence type="ECO:0000259" key="16">
    <source>
        <dbReference type="PROSITE" id="PS51727"/>
    </source>
</evidence>
<dbReference type="Pfam" id="PF00439">
    <property type="entry name" value="Bromodomain"/>
    <property type="match status" value="1"/>
</dbReference>
<dbReference type="Proteomes" id="UP001146120">
    <property type="component" value="Unassembled WGS sequence"/>
</dbReference>
<keyword evidence="10" id="KW-0804">Transcription</keyword>
<evidence type="ECO:0000256" key="8">
    <source>
        <dbReference type="ARBA" id="ARBA00023015"/>
    </source>
</evidence>
<keyword evidence="18" id="KW-1185">Reference proteome</keyword>
<dbReference type="Gene3D" id="3.30.40.10">
    <property type="entry name" value="Zinc/RING finger domain, C3HC4 (zinc finger)"/>
    <property type="match status" value="1"/>
</dbReference>
<evidence type="ECO:0000256" key="7">
    <source>
        <dbReference type="ARBA" id="ARBA00022853"/>
    </source>
</evidence>